<feature type="compositionally biased region" description="Basic residues" evidence="1">
    <location>
        <begin position="410"/>
        <end position="422"/>
    </location>
</feature>
<feature type="compositionally biased region" description="Low complexity" evidence="1">
    <location>
        <begin position="1597"/>
        <end position="1609"/>
    </location>
</feature>
<feature type="compositionally biased region" description="Polar residues" evidence="1">
    <location>
        <begin position="383"/>
        <end position="392"/>
    </location>
</feature>
<feature type="domain" description="PH" evidence="4">
    <location>
        <begin position="1362"/>
        <end position="1506"/>
    </location>
</feature>
<dbReference type="RefSeq" id="XP_016636603.1">
    <property type="nucleotide sequence ID" value="XM_016773133.1"/>
</dbReference>
<feature type="compositionally biased region" description="Polar residues" evidence="1">
    <location>
        <begin position="1239"/>
        <end position="1248"/>
    </location>
</feature>
<proteinExistence type="predicted"/>
<feature type="region of interest" description="Disordered" evidence="1">
    <location>
        <begin position="302"/>
        <end position="465"/>
    </location>
</feature>
<feature type="compositionally biased region" description="Polar residues" evidence="1">
    <location>
        <begin position="1"/>
        <end position="11"/>
    </location>
</feature>
<gene>
    <name evidence="5" type="ORF">Z520_02620</name>
</gene>
<feature type="compositionally biased region" description="Polar residues" evidence="1">
    <location>
        <begin position="1151"/>
        <end position="1162"/>
    </location>
</feature>
<feature type="compositionally biased region" description="Low complexity" evidence="1">
    <location>
        <begin position="1711"/>
        <end position="1732"/>
    </location>
</feature>
<feature type="compositionally biased region" description="Polar residues" evidence="1">
    <location>
        <begin position="1337"/>
        <end position="1349"/>
    </location>
</feature>
<feature type="compositionally biased region" description="Basic and acidic residues" evidence="1">
    <location>
        <begin position="100"/>
        <end position="110"/>
    </location>
</feature>
<feature type="compositionally biased region" description="Low complexity" evidence="1">
    <location>
        <begin position="1278"/>
        <end position="1297"/>
    </location>
</feature>
<feature type="domain" description="PH" evidence="3">
    <location>
        <begin position="747"/>
        <end position="889"/>
    </location>
</feature>
<feature type="compositionally biased region" description="Low complexity" evidence="1">
    <location>
        <begin position="52"/>
        <end position="64"/>
    </location>
</feature>
<feature type="domain" description="DBL homology" evidence="2">
    <location>
        <begin position="539"/>
        <end position="733"/>
    </location>
</feature>
<feature type="region of interest" description="Disordered" evidence="1">
    <location>
        <begin position="882"/>
        <end position="1361"/>
    </location>
</feature>
<dbReference type="VEuPathDB" id="FungiDB:Z520_02620"/>
<feature type="compositionally biased region" description="Polar residues" evidence="1">
    <location>
        <begin position="21"/>
        <end position="35"/>
    </location>
</feature>
<feature type="region of interest" description="Disordered" evidence="1">
    <location>
        <begin position="1413"/>
        <end position="1434"/>
    </location>
</feature>
<evidence type="ECO:0000313" key="5">
    <source>
        <dbReference type="EMBL" id="KIY02481.1"/>
    </source>
</evidence>
<dbReference type="Pfam" id="PF24340">
    <property type="entry name" value="DH_2"/>
    <property type="match status" value="1"/>
</dbReference>
<dbReference type="STRING" id="1442371.A0A0D2HKT5"/>
<feature type="compositionally biased region" description="Low complexity" evidence="1">
    <location>
        <begin position="1226"/>
        <end position="1238"/>
    </location>
</feature>
<name>A0A0D2HKT5_9EURO</name>
<feature type="compositionally biased region" description="Pro residues" evidence="1">
    <location>
        <begin position="1163"/>
        <end position="1173"/>
    </location>
</feature>
<sequence length="1837" mass="197808">MRADSTPTSVRRTSKNHRSTTRSSTKAQNVDSSRPTGLYESPSVQDRIRQWQAQGAANAPAPDAVSVRSIPISECPSTISKPESEYGNESRVRVGGRTKAKNEEDQERARSSSAPRRRIISDGHWKTQRQAKDNKDAKVGANTRPESRLYDLSYTSNQERSKGRRRSRTEHASRAGQGAGQTLPYDDGIRVAPVSVDDQAQEEALPPAYDLESRADEELAQHLTTESIASGDLGRYAHEPTGREDDVPGDWRPSKYAALLGRTEEASLDGELAKSKKGGLLGKTRGMFVKSEAMSSHGNRLPSIEAWLDEQPDPFVDNKDGLDDLAPVEVPQPLRKRTHRKRSSTEKSIAPDPNQIWNSISPHQTASSLHDASRPGGSVPSPDINQNSSSKLGNAANEAQDGSDGSPSNLRRRGARVRRQRGSAKQDKVPDGASPEPAASRAEGSPAENATLRAPSLPQRPCPPTNPHQLPTIQSVETFKEVELEPQALGEVPAQVCELKRKLTTHEDLMSVLSLPRGSRARRSRRNARTTRAKQQPGSAQEIIAAVVADEEKYGRELRTLVDGVIPVLLQCLLSKTDAAAAAGLFTSASLQDDASTTRPIIDMGIALERLKALHNRIPSQNLDSLLNWAQTSEKAYRDYLQAWRLGFEDVVVNLAPLESSSAQEQSMARDEAGDLVDATGKKVDVAYLLKRPLVRVKALSKTFNRIKDEYDVPLAAQMANTYADLTALAKRRNQEEQARLEDEAAANIDATRARDIRTMAASGHITVNKTRRVKARDDFNLTIYHSSGQRMDCSVELIFRDNARGDSPGGDVLICEIDDTGKWLLFAPIELNSISARRGEDGFDLVIMIRGRAGIGQEWHELLALKTDDKEAVAEWMDMLGSNPLPPRLNRTPSFVKRPSPSAVAPAAESEASASKISSQTVDKSPATTPEYLDVPIGEPSVLGARSELSRRPQHNRALVERPAQRLNLGGGLASKPLPQYPPASKIPPRRPVSVPSVLSSDRSTISDRSIRDSATIFTSSSSKTASTNPSLLSSQTKTPEAWQSPHPQPPKSPDDANSQVKSNKNAGLPKLSGPGNAGSGYKSPSVSPETKISRASATEPALRDSQYPLPTANNGPYSSKSSPSTAPQRPDYHRTLSSTPSKDLPTVNKLRTQQAQASPLSSPPAKQPPGTPLSTYTPDQVQQRSKREHRSSPRSQLYTEDIPAPPVHKTRQDRPSIPSFGTLSPRTTPPHSHSPSVLQPISSNRPSPVLRATPSPADKTAKRRTSSPLKHEYEPSTSSDTSGYDSDSGSSSSSDTSEDFLSEHGDVPTPLVAIRAGDGRTSKKPVPPPSMKSAGTRTLAPSDSASQGPYRKAPSSITMPSEKKAKTIALICSWSNKGMWEQIYPDECSIVISPGLIEAFEMSAAHSDTQNSLASRSFDSHGPGKPSTSPQPLVAFELTPIVPLRRGTALDISIRSPPTANSKIRTTNNVMFRSRNPEECEALYGMINWARCNNPTYIQLQIARPRRQPSVTFNVGQAQHSRSRASSWFSFGSQKKSSYRASSAPTPASIDMSVESSGTVTSAFSGALKRLGVSTAFNVNRSSVIRKSGGGSTGGSLYSSSTGTATGSGSGTPPPSQLGFIPGKDGPYVPSTSAAAAEGGGMVNNMKIRLYVRKGQHWENLGAARLTVLPAPSTAAAESGKSTPDRLGVPPGASPPPATVGGPPRSPSNVAAAGGVGQPGPQNRGGPRLPSSNHTPHRIHGNGREKRILITQNKNRDVVLLDSVLGESCFERVMQTGIAVKTWSEDEEIAHTGGVTLGKERVYMMQFPGTREAGWVFGLCGTYRYGVGVGAETLP</sequence>
<dbReference type="InterPro" id="IPR056416">
    <property type="entry name" value="DH_2_fung"/>
</dbReference>
<protein>
    <recommendedName>
        <fullName evidence="7">PI-PLC Y-box domain-containing protein</fullName>
    </recommendedName>
</protein>
<reference evidence="5 6" key="1">
    <citation type="submission" date="2015-01" db="EMBL/GenBank/DDBJ databases">
        <title>The Genome Sequence of Fonsecaea multimorphosa CBS 102226.</title>
        <authorList>
            <consortium name="The Broad Institute Genomics Platform"/>
            <person name="Cuomo C."/>
            <person name="de Hoog S."/>
            <person name="Gorbushina A."/>
            <person name="Stielow B."/>
            <person name="Teixiera M."/>
            <person name="Abouelleil A."/>
            <person name="Chapman S.B."/>
            <person name="Priest M."/>
            <person name="Young S.K."/>
            <person name="Wortman J."/>
            <person name="Nusbaum C."/>
            <person name="Birren B."/>
        </authorList>
    </citation>
    <scope>NUCLEOTIDE SEQUENCE [LARGE SCALE GENOMIC DNA]</scope>
    <source>
        <strain evidence="5 6">CBS 102226</strain>
    </source>
</reference>
<organism evidence="5 6">
    <name type="scientific">Fonsecaea multimorphosa CBS 102226</name>
    <dbReference type="NCBI Taxonomy" id="1442371"/>
    <lineage>
        <taxon>Eukaryota</taxon>
        <taxon>Fungi</taxon>
        <taxon>Dikarya</taxon>
        <taxon>Ascomycota</taxon>
        <taxon>Pezizomycotina</taxon>
        <taxon>Eurotiomycetes</taxon>
        <taxon>Chaetothyriomycetidae</taxon>
        <taxon>Chaetothyriales</taxon>
        <taxon>Herpotrichiellaceae</taxon>
        <taxon>Fonsecaea</taxon>
    </lineage>
</organism>
<dbReference type="GeneID" id="27708366"/>
<feature type="compositionally biased region" description="Basic and acidic residues" evidence="1">
    <location>
        <begin position="119"/>
        <end position="138"/>
    </location>
</feature>
<evidence type="ECO:0000259" key="3">
    <source>
        <dbReference type="Pfam" id="PF24344"/>
    </source>
</evidence>
<dbReference type="OrthoDB" id="5408934at2759"/>
<dbReference type="InterPro" id="IPR056223">
    <property type="entry name" value="PH_24"/>
</dbReference>
<keyword evidence="6" id="KW-1185">Reference proteome</keyword>
<dbReference type="Proteomes" id="UP000053411">
    <property type="component" value="Unassembled WGS sequence"/>
</dbReference>
<feature type="compositionally biased region" description="Polar residues" evidence="1">
    <location>
        <begin position="1057"/>
        <end position="1067"/>
    </location>
</feature>
<dbReference type="Pfam" id="PF24345">
    <property type="entry name" value="PH_24"/>
    <property type="match status" value="1"/>
</dbReference>
<accession>A0A0D2HKT5</accession>
<evidence type="ECO:0000313" key="6">
    <source>
        <dbReference type="Proteomes" id="UP000053411"/>
    </source>
</evidence>
<feature type="compositionally biased region" description="Low complexity" evidence="1">
    <location>
        <begin position="993"/>
        <end position="1005"/>
    </location>
</feature>
<feature type="compositionally biased region" description="Low complexity" evidence="1">
    <location>
        <begin position="900"/>
        <end position="920"/>
    </location>
</feature>
<evidence type="ECO:0000256" key="1">
    <source>
        <dbReference type="SAM" id="MobiDB-lite"/>
    </source>
</evidence>
<dbReference type="EMBL" id="KN848064">
    <property type="protein sequence ID" value="KIY02481.1"/>
    <property type="molecule type" value="Genomic_DNA"/>
</dbReference>
<feature type="region of interest" description="Disordered" evidence="1">
    <location>
        <begin position="1"/>
        <end position="254"/>
    </location>
</feature>
<feature type="compositionally biased region" description="Basic residues" evidence="1">
    <location>
        <begin position="519"/>
        <end position="532"/>
    </location>
</feature>
<evidence type="ECO:0000259" key="4">
    <source>
        <dbReference type="Pfam" id="PF24345"/>
    </source>
</evidence>
<feature type="compositionally biased region" description="Basic and acidic residues" evidence="1">
    <location>
        <begin position="211"/>
        <end position="220"/>
    </location>
</feature>
<feature type="compositionally biased region" description="Basic and acidic residues" evidence="1">
    <location>
        <begin position="82"/>
        <end position="92"/>
    </location>
</feature>
<feature type="region of interest" description="Disordered" evidence="1">
    <location>
        <begin position="517"/>
        <end position="539"/>
    </location>
</feature>
<feature type="region of interest" description="Disordered" evidence="1">
    <location>
        <begin position="1586"/>
        <end position="1628"/>
    </location>
</feature>
<feature type="region of interest" description="Disordered" evidence="1">
    <location>
        <begin position="1676"/>
        <end position="1747"/>
    </location>
</feature>
<feature type="compositionally biased region" description="Basic and acidic residues" evidence="1">
    <location>
        <begin position="235"/>
        <end position="246"/>
    </location>
</feature>
<feature type="compositionally biased region" description="Polar residues" evidence="1">
    <location>
        <begin position="1084"/>
        <end position="1098"/>
    </location>
</feature>
<evidence type="ECO:0000259" key="2">
    <source>
        <dbReference type="Pfam" id="PF24340"/>
    </source>
</evidence>
<feature type="compositionally biased region" description="Polar residues" evidence="1">
    <location>
        <begin position="1113"/>
        <end position="1129"/>
    </location>
</feature>
<feature type="compositionally biased region" description="Polar residues" evidence="1">
    <location>
        <begin position="355"/>
        <end position="370"/>
    </location>
</feature>
<feature type="compositionally biased region" description="Polar residues" evidence="1">
    <location>
        <begin position="1174"/>
        <end position="1185"/>
    </location>
</feature>
<evidence type="ECO:0008006" key="7">
    <source>
        <dbReference type="Google" id="ProtNLM"/>
    </source>
</evidence>
<feature type="compositionally biased region" description="Low complexity" evidence="1">
    <location>
        <begin position="1014"/>
        <end position="1032"/>
    </location>
</feature>
<dbReference type="InterPro" id="IPR056222">
    <property type="entry name" value="PH_23"/>
</dbReference>
<dbReference type="Pfam" id="PF24344">
    <property type="entry name" value="PH_23"/>
    <property type="match status" value="1"/>
</dbReference>